<gene>
    <name evidence="1" type="ORF">LCGC14_1352550</name>
</gene>
<name>A0A0F9KB64_9ZZZZ</name>
<evidence type="ECO:0000313" key="1">
    <source>
        <dbReference type="EMBL" id="KKM79183.1"/>
    </source>
</evidence>
<comment type="caution">
    <text evidence="1">The sequence shown here is derived from an EMBL/GenBank/DDBJ whole genome shotgun (WGS) entry which is preliminary data.</text>
</comment>
<organism evidence="1">
    <name type="scientific">marine sediment metagenome</name>
    <dbReference type="NCBI Taxonomy" id="412755"/>
    <lineage>
        <taxon>unclassified sequences</taxon>
        <taxon>metagenomes</taxon>
        <taxon>ecological metagenomes</taxon>
    </lineage>
</organism>
<sequence>MRFFEWNLHRSTNAITIVEYDEMKDESTTLHTIEGSSYDEQPDIYVEKWVKANAQTPYGIWDDCECEWVEYV</sequence>
<dbReference type="EMBL" id="LAZR01008371">
    <property type="protein sequence ID" value="KKM79183.1"/>
    <property type="molecule type" value="Genomic_DNA"/>
</dbReference>
<reference evidence="1" key="1">
    <citation type="journal article" date="2015" name="Nature">
        <title>Complex archaea that bridge the gap between prokaryotes and eukaryotes.</title>
        <authorList>
            <person name="Spang A."/>
            <person name="Saw J.H."/>
            <person name="Jorgensen S.L."/>
            <person name="Zaremba-Niedzwiedzka K."/>
            <person name="Martijn J."/>
            <person name="Lind A.E."/>
            <person name="van Eijk R."/>
            <person name="Schleper C."/>
            <person name="Guy L."/>
            <person name="Ettema T.J."/>
        </authorList>
    </citation>
    <scope>NUCLEOTIDE SEQUENCE</scope>
</reference>
<protein>
    <submittedName>
        <fullName evidence="1">Uncharacterized protein</fullName>
    </submittedName>
</protein>
<accession>A0A0F9KB64</accession>
<dbReference type="AlphaFoldDB" id="A0A0F9KB64"/>
<proteinExistence type="predicted"/>